<sequence length="143" mass="15708">MANSLHGTMGVVFVGAICDAILYGIVIFQTYRYFGGRNDGLGMRVLVSLLCLLDTLQLILIGHALYYFLISHFSDAIVLQRSVWSLNLEVAVTVVITFIVRCFFTVRLWTMSNKNIILAAAISIFSLAQLGLGIGMSVITLSI</sequence>
<feature type="transmembrane region" description="Helical" evidence="1">
    <location>
        <begin position="82"/>
        <end position="104"/>
    </location>
</feature>
<accession>A0A0C3BTG1</accession>
<evidence type="ECO:0000256" key="1">
    <source>
        <dbReference type="SAM" id="Phobius"/>
    </source>
</evidence>
<protein>
    <submittedName>
        <fullName evidence="2">Uncharacterized protein</fullName>
    </submittedName>
</protein>
<keyword evidence="1" id="KW-1133">Transmembrane helix</keyword>
<feature type="transmembrane region" description="Helical" evidence="1">
    <location>
        <begin position="12"/>
        <end position="34"/>
    </location>
</feature>
<keyword evidence="1" id="KW-0812">Transmembrane</keyword>
<evidence type="ECO:0000313" key="3">
    <source>
        <dbReference type="Proteomes" id="UP000054166"/>
    </source>
</evidence>
<reference evidence="3" key="2">
    <citation type="submission" date="2015-01" db="EMBL/GenBank/DDBJ databases">
        <title>Evolutionary Origins and Diversification of the Mycorrhizal Mutualists.</title>
        <authorList>
            <consortium name="DOE Joint Genome Institute"/>
            <consortium name="Mycorrhizal Genomics Consortium"/>
            <person name="Kohler A."/>
            <person name="Kuo A."/>
            <person name="Nagy L.G."/>
            <person name="Floudas D."/>
            <person name="Copeland A."/>
            <person name="Barry K.W."/>
            <person name="Cichocki N."/>
            <person name="Veneault-Fourrey C."/>
            <person name="LaButti K."/>
            <person name="Lindquist E.A."/>
            <person name="Lipzen A."/>
            <person name="Lundell T."/>
            <person name="Morin E."/>
            <person name="Murat C."/>
            <person name="Riley R."/>
            <person name="Ohm R."/>
            <person name="Sun H."/>
            <person name="Tunlid A."/>
            <person name="Henrissat B."/>
            <person name="Grigoriev I.V."/>
            <person name="Hibbett D.S."/>
            <person name="Martin F."/>
        </authorList>
    </citation>
    <scope>NUCLEOTIDE SEQUENCE [LARGE SCALE GENOMIC DNA]</scope>
    <source>
        <strain evidence="3">F 1598</strain>
    </source>
</reference>
<keyword evidence="1" id="KW-0472">Membrane</keyword>
<proteinExistence type="predicted"/>
<dbReference type="HOGENOM" id="CLU_046025_16_1_1"/>
<dbReference type="OrthoDB" id="2535105at2759"/>
<gene>
    <name evidence="2" type="ORF">PILCRDRAFT_199093</name>
</gene>
<name>A0A0C3BTG1_PILCF</name>
<evidence type="ECO:0000313" key="2">
    <source>
        <dbReference type="EMBL" id="KIM89848.1"/>
    </source>
</evidence>
<dbReference type="Proteomes" id="UP000054166">
    <property type="component" value="Unassembled WGS sequence"/>
</dbReference>
<dbReference type="PANTHER" id="PTHR40465:SF1">
    <property type="entry name" value="DUF6534 DOMAIN-CONTAINING PROTEIN"/>
    <property type="match status" value="1"/>
</dbReference>
<reference evidence="2 3" key="1">
    <citation type="submission" date="2014-04" db="EMBL/GenBank/DDBJ databases">
        <authorList>
            <consortium name="DOE Joint Genome Institute"/>
            <person name="Kuo A."/>
            <person name="Tarkka M."/>
            <person name="Buscot F."/>
            <person name="Kohler A."/>
            <person name="Nagy L.G."/>
            <person name="Floudas D."/>
            <person name="Copeland A."/>
            <person name="Barry K.W."/>
            <person name="Cichocki N."/>
            <person name="Veneault-Fourrey C."/>
            <person name="LaButti K."/>
            <person name="Lindquist E.A."/>
            <person name="Lipzen A."/>
            <person name="Lundell T."/>
            <person name="Morin E."/>
            <person name="Murat C."/>
            <person name="Sun H."/>
            <person name="Tunlid A."/>
            <person name="Henrissat B."/>
            <person name="Grigoriev I.V."/>
            <person name="Hibbett D.S."/>
            <person name="Martin F."/>
            <person name="Nordberg H.P."/>
            <person name="Cantor M.N."/>
            <person name="Hua S.X."/>
        </authorList>
    </citation>
    <scope>NUCLEOTIDE SEQUENCE [LARGE SCALE GENOMIC DNA]</scope>
    <source>
        <strain evidence="2 3">F 1598</strain>
    </source>
</reference>
<dbReference type="STRING" id="765440.A0A0C3BTG1"/>
<feature type="transmembrane region" description="Helical" evidence="1">
    <location>
        <begin position="116"/>
        <end position="139"/>
    </location>
</feature>
<feature type="transmembrane region" description="Helical" evidence="1">
    <location>
        <begin position="46"/>
        <end position="70"/>
    </location>
</feature>
<dbReference type="AlphaFoldDB" id="A0A0C3BTG1"/>
<dbReference type="PANTHER" id="PTHR40465">
    <property type="entry name" value="CHROMOSOME 1, WHOLE GENOME SHOTGUN SEQUENCE"/>
    <property type="match status" value="1"/>
</dbReference>
<dbReference type="EMBL" id="KN832974">
    <property type="protein sequence ID" value="KIM89848.1"/>
    <property type="molecule type" value="Genomic_DNA"/>
</dbReference>
<dbReference type="InParanoid" id="A0A0C3BTG1"/>
<keyword evidence="3" id="KW-1185">Reference proteome</keyword>
<organism evidence="2 3">
    <name type="scientific">Piloderma croceum (strain F 1598)</name>
    <dbReference type="NCBI Taxonomy" id="765440"/>
    <lineage>
        <taxon>Eukaryota</taxon>
        <taxon>Fungi</taxon>
        <taxon>Dikarya</taxon>
        <taxon>Basidiomycota</taxon>
        <taxon>Agaricomycotina</taxon>
        <taxon>Agaricomycetes</taxon>
        <taxon>Agaricomycetidae</taxon>
        <taxon>Atheliales</taxon>
        <taxon>Atheliaceae</taxon>
        <taxon>Piloderma</taxon>
    </lineage>
</organism>